<name>A0ABU8PCV8_9HYPH</name>
<comment type="caution">
    <text evidence="1">The sequence shown here is derived from an EMBL/GenBank/DDBJ whole genome shotgun (WGS) entry which is preliminary data.</text>
</comment>
<reference evidence="1 2" key="1">
    <citation type="submission" date="2023-12" db="EMBL/GenBank/DDBJ databases">
        <title>Gut-associated functions are favored during microbiome assembly across C. elegans life.</title>
        <authorList>
            <person name="Zimmermann J."/>
        </authorList>
    </citation>
    <scope>NUCLEOTIDE SEQUENCE [LARGE SCALE GENOMIC DNA]</scope>
    <source>
        <strain evidence="1 2">MYb71</strain>
    </source>
</reference>
<protein>
    <submittedName>
        <fullName evidence="1">Uncharacterized protein</fullName>
    </submittedName>
</protein>
<evidence type="ECO:0000313" key="1">
    <source>
        <dbReference type="EMBL" id="MEJ5019301.1"/>
    </source>
</evidence>
<proteinExistence type="predicted"/>
<dbReference type="RefSeq" id="WP_105541810.1">
    <property type="nucleotide sequence ID" value="NZ_JBBGZH010000001.1"/>
</dbReference>
<dbReference type="Proteomes" id="UP001375812">
    <property type="component" value="Unassembled WGS sequence"/>
</dbReference>
<dbReference type="EMBL" id="JBBGZH010000001">
    <property type="protein sequence ID" value="MEJ5019301.1"/>
    <property type="molecule type" value="Genomic_DNA"/>
</dbReference>
<sequence length="144" mass="15795">MVDITAALSAVTAAIGLAKELRSIDKEYDKAELKLKIADLAEALADAKQNILSIGDDIKERDDEIRHLKDLLSFKNDKLIDKGQFRYFADQDGKPTGTPICPVCEKSGKFLAVVQDRSKGVGRVTYVCPSCKSNYGQHVPRPTA</sequence>
<organism evidence="1 2">
    <name type="scientific">Ochrobactrum vermis</name>
    <dbReference type="NCBI Taxonomy" id="1827297"/>
    <lineage>
        <taxon>Bacteria</taxon>
        <taxon>Pseudomonadati</taxon>
        <taxon>Pseudomonadota</taxon>
        <taxon>Alphaproteobacteria</taxon>
        <taxon>Hyphomicrobiales</taxon>
        <taxon>Brucellaceae</taxon>
        <taxon>Brucella/Ochrobactrum group</taxon>
        <taxon>Ochrobactrum</taxon>
    </lineage>
</organism>
<keyword evidence="2" id="KW-1185">Reference proteome</keyword>
<evidence type="ECO:0000313" key="2">
    <source>
        <dbReference type="Proteomes" id="UP001375812"/>
    </source>
</evidence>
<gene>
    <name evidence="1" type="ORF">WH297_06050</name>
</gene>
<accession>A0ABU8PCV8</accession>